<feature type="transmembrane region" description="Helical" evidence="1">
    <location>
        <begin position="234"/>
        <end position="256"/>
    </location>
</feature>
<feature type="transmembrane region" description="Helical" evidence="1">
    <location>
        <begin position="133"/>
        <end position="153"/>
    </location>
</feature>
<evidence type="ECO:0000256" key="1">
    <source>
        <dbReference type="SAM" id="Phobius"/>
    </source>
</evidence>
<keyword evidence="1" id="KW-1133">Transmembrane helix</keyword>
<feature type="transmembrane region" description="Helical" evidence="1">
    <location>
        <begin position="173"/>
        <end position="197"/>
    </location>
</feature>
<feature type="transmembrane region" description="Helical" evidence="1">
    <location>
        <begin position="29"/>
        <end position="50"/>
    </location>
</feature>
<protein>
    <recommendedName>
        <fullName evidence="4">Carotenoid biosynthesis protein</fullName>
    </recommendedName>
</protein>
<accession>A0A2T4UL45</accession>
<feature type="transmembrane region" description="Helical" evidence="1">
    <location>
        <begin position="57"/>
        <end position="73"/>
    </location>
</feature>
<reference evidence="2 3" key="1">
    <citation type="submission" date="2018-03" db="EMBL/GenBank/DDBJ databases">
        <title>Aquarubrobacter algicola gen. nov., sp. nov., a novel actinobacterium isolated from shallow eutrophic lake during the end of cyanobacterial harmful algal blooms.</title>
        <authorList>
            <person name="Chun S.J."/>
        </authorList>
    </citation>
    <scope>NUCLEOTIDE SEQUENCE [LARGE SCALE GENOMIC DNA]</scope>
    <source>
        <strain evidence="2 3">Seoho-28</strain>
    </source>
</reference>
<comment type="caution">
    <text evidence="2">The sequence shown here is derived from an EMBL/GenBank/DDBJ whole genome shotgun (WGS) entry which is preliminary data.</text>
</comment>
<feature type="transmembrane region" description="Helical" evidence="1">
    <location>
        <begin position="204"/>
        <end position="228"/>
    </location>
</feature>
<gene>
    <name evidence="2" type="ORF">C7Y72_09930</name>
</gene>
<proteinExistence type="predicted"/>
<dbReference type="AlphaFoldDB" id="A0A2T4UL45"/>
<evidence type="ECO:0000313" key="2">
    <source>
        <dbReference type="EMBL" id="PTL59940.1"/>
    </source>
</evidence>
<sequence length="287" mass="31713">MSSDIDRGVQLPGEDQIPLAPVLSSNDTGALLIVILLYVGFATVVIWALYKWFRHREVLPCVLLVAGVIAANIEPLGDHVGLIVYAPDIHWFDYWLMGRQMPSFILVAECSYVAFGCYYAYRLIEQGASFARLTFISAVLVGIPEIIVEVLWHEWGIIRYYGDNATRIFGIPLYSIVQNSTLLPFYGVVTWLGATYLKGWNILWLWLAIPTATIGYVVGVSWPVYITIQSSAPALVTWAAAIVVMVTSVAVTYAALQYPEIRERRERAARGSDPGIPDMPVAVAAGA</sequence>
<dbReference type="Proteomes" id="UP000240739">
    <property type="component" value="Unassembled WGS sequence"/>
</dbReference>
<dbReference type="EMBL" id="PYYB01000001">
    <property type="protein sequence ID" value="PTL59940.1"/>
    <property type="molecule type" value="Genomic_DNA"/>
</dbReference>
<feature type="transmembrane region" description="Helical" evidence="1">
    <location>
        <begin position="101"/>
        <end position="121"/>
    </location>
</feature>
<keyword evidence="1" id="KW-0812">Transmembrane</keyword>
<name>A0A2T4UL45_9ACTN</name>
<dbReference type="RefSeq" id="WP_107568584.1">
    <property type="nucleotide sequence ID" value="NZ_PYYB01000001.1"/>
</dbReference>
<evidence type="ECO:0000313" key="3">
    <source>
        <dbReference type="Proteomes" id="UP000240739"/>
    </source>
</evidence>
<keyword evidence="3" id="KW-1185">Reference proteome</keyword>
<keyword evidence="1" id="KW-0472">Membrane</keyword>
<evidence type="ECO:0008006" key="4">
    <source>
        <dbReference type="Google" id="ProtNLM"/>
    </source>
</evidence>
<dbReference type="OrthoDB" id="4764886at2"/>
<organism evidence="2 3">
    <name type="scientific">Paraconexibacter algicola</name>
    <dbReference type="NCBI Taxonomy" id="2133960"/>
    <lineage>
        <taxon>Bacteria</taxon>
        <taxon>Bacillati</taxon>
        <taxon>Actinomycetota</taxon>
        <taxon>Thermoleophilia</taxon>
        <taxon>Solirubrobacterales</taxon>
        <taxon>Paraconexibacteraceae</taxon>
        <taxon>Paraconexibacter</taxon>
    </lineage>
</organism>